<feature type="repeat" description="RCC1" evidence="6">
    <location>
        <begin position="247"/>
        <end position="302"/>
    </location>
</feature>
<dbReference type="SUPFAM" id="SSF50985">
    <property type="entry name" value="RCC1/BLIP-II"/>
    <property type="match status" value="1"/>
</dbReference>
<dbReference type="GO" id="GO:0031267">
    <property type="term" value="F:small GTPase binding"/>
    <property type="evidence" value="ECO:0007669"/>
    <property type="project" value="TreeGrafter"/>
</dbReference>
<dbReference type="STRING" id="1890683.A0A427YLE9"/>
<name>A0A427YLE9_9TREE</name>
<dbReference type="InterPro" id="IPR058923">
    <property type="entry name" value="RCC1-like_dom"/>
</dbReference>
<dbReference type="PROSITE" id="PS01359">
    <property type="entry name" value="ZF_PHD_1"/>
    <property type="match status" value="1"/>
</dbReference>
<evidence type="ECO:0000313" key="10">
    <source>
        <dbReference type="Proteomes" id="UP000279259"/>
    </source>
</evidence>
<feature type="domain" description="PHD-type" evidence="8">
    <location>
        <begin position="429"/>
        <end position="480"/>
    </location>
</feature>
<dbReference type="Gene3D" id="3.30.40.10">
    <property type="entry name" value="Zinc/RING finger domain, C3HC4 (zinc finger)"/>
    <property type="match status" value="1"/>
</dbReference>
<dbReference type="Pfam" id="PF25390">
    <property type="entry name" value="WD40_RLD"/>
    <property type="match status" value="1"/>
</dbReference>
<dbReference type="PROSITE" id="PS50012">
    <property type="entry name" value="RCC1_3"/>
    <property type="match status" value="4"/>
</dbReference>
<keyword evidence="3 5" id="KW-0863">Zinc-finger</keyword>
<feature type="repeat" description="RCC1" evidence="6">
    <location>
        <begin position="188"/>
        <end position="246"/>
    </location>
</feature>
<keyword evidence="2" id="KW-0677">Repeat</keyword>
<dbReference type="Pfam" id="PF00628">
    <property type="entry name" value="PHD"/>
    <property type="match status" value="1"/>
</dbReference>
<dbReference type="EMBL" id="RSCD01000007">
    <property type="protein sequence ID" value="RSH91896.1"/>
    <property type="molecule type" value="Genomic_DNA"/>
</dbReference>
<dbReference type="PROSITE" id="PS50016">
    <property type="entry name" value="ZF_PHD_2"/>
    <property type="match status" value="1"/>
</dbReference>
<evidence type="ECO:0000256" key="7">
    <source>
        <dbReference type="SAM" id="MobiDB-lite"/>
    </source>
</evidence>
<keyword evidence="10" id="KW-1185">Reference proteome</keyword>
<feature type="region of interest" description="Disordered" evidence="7">
    <location>
        <begin position="485"/>
        <end position="572"/>
    </location>
</feature>
<dbReference type="Proteomes" id="UP000279259">
    <property type="component" value="Unassembled WGS sequence"/>
</dbReference>
<dbReference type="PROSITE" id="PS00626">
    <property type="entry name" value="RCC1_2"/>
    <property type="match status" value="1"/>
</dbReference>
<feature type="repeat" description="RCC1" evidence="6">
    <location>
        <begin position="356"/>
        <end position="412"/>
    </location>
</feature>
<evidence type="ECO:0000313" key="9">
    <source>
        <dbReference type="EMBL" id="RSH91896.1"/>
    </source>
</evidence>
<evidence type="ECO:0000256" key="3">
    <source>
        <dbReference type="ARBA" id="ARBA00022771"/>
    </source>
</evidence>
<dbReference type="Gene3D" id="2.130.10.30">
    <property type="entry name" value="Regulator of chromosome condensation 1/beta-lactamase-inhibitor protein II"/>
    <property type="match status" value="2"/>
</dbReference>
<feature type="repeat" description="RCC1" evidence="6">
    <location>
        <begin position="132"/>
        <end position="187"/>
    </location>
</feature>
<proteinExistence type="predicted"/>
<dbReference type="GO" id="GO:0016020">
    <property type="term" value="C:membrane"/>
    <property type="evidence" value="ECO:0007669"/>
    <property type="project" value="TreeGrafter"/>
</dbReference>
<dbReference type="OrthoDB" id="5370059at2759"/>
<dbReference type="InterPro" id="IPR009091">
    <property type="entry name" value="RCC1/BLIP-II"/>
</dbReference>
<comment type="caution">
    <text evidence="9">The sequence shown here is derived from an EMBL/GenBank/DDBJ whole genome shotgun (WGS) entry which is preliminary data.</text>
</comment>
<keyword evidence="4" id="KW-0862">Zinc</keyword>
<keyword evidence="1" id="KW-0479">Metal-binding</keyword>
<evidence type="ECO:0000259" key="8">
    <source>
        <dbReference type="PROSITE" id="PS50016"/>
    </source>
</evidence>
<dbReference type="InterPro" id="IPR000408">
    <property type="entry name" value="Reg_chr_condens"/>
</dbReference>
<dbReference type="SMART" id="SM00249">
    <property type="entry name" value="PHD"/>
    <property type="match status" value="1"/>
</dbReference>
<evidence type="ECO:0000256" key="1">
    <source>
        <dbReference type="ARBA" id="ARBA00022723"/>
    </source>
</evidence>
<evidence type="ECO:0000256" key="6">
    <source>
        <dbReference type="PROSITE-ProRule" id="PRU00235"/>
    </source>
</evidence>
<dbReference type="PANTHER" id="PTHR46207">
    <property type="entry name" value="PROTEIN RCC2"/>
    <property type="match status" value="1"/>
</dbReference>
<gene>
    <name evidence="9" type="ORF">EHS25_009266</name>
</gene>
<evidence type="ECO:0000256" key="4">
    <source>
        <dbReference type="ARBA" id="ARBA00022833"/>
    </source>
</evidence>
<accession>A0A427YLE9</accession>
<protein>
    <recommendedName>
        <fullName evidence="8">PHD-type domain-containing protein</fullName>
    </recommendedName>
</protein>
<organism evidence="9 10">
    <name type="scientific">Saitozyma podzolica</name>
    <dbReference type="NCBI Taxonomy" id="1890683"/>
    <lineage>
        <taxon>Eukaryota</taxon>
        <taxon>Fungi</taxon>
        <taxon>Dikarya</taxon>
        <taxon>Basidiomycota</taxon>
        <taxon>Agaricomycotina</taxon>
        <taxon>Tremellomycetes</taxon>
        <taxon>Tremellales</taxon>
        <taxon>Trimorphomycetaceae</taxon>
        <taxon>Saitozyma</taxon>
    </lineage>
</organism>
<dbReference type="InterPro" id="IPR019787">
    <property type="entry name" value="Znf_PHD-finger"/>
</dbReference>
<dbReference type="SUPFAM" id="SSF57903">
    <property type="entry name" value="FYVE/PHD zinc finger"/>
    <property type="match status" value="1"/>
</dbReference>
<reference evidence="9 10" key="1">
    <citation type="submission" date="2018-11" db="EMBL/GenBank/DDBJ databases">
        <title>Genome sequence of Saitozyma podzolica DSM 27192.</title>
        <authorList>
            <person name="Aliyu H."/>
            <person name="Gorte O."/>
            <person name="Ochsenreither K."/>
        </authorList>
    </citation>
    <scope>NUCLEOTIDE SEQUENCE [LARGE SCALE GENOMIC DNA]</scope>
    <source>
        <strain evidence="9 10">DSM 27192</strain>
    </source>
</reference>
<dbReference type="InterPro" id="IPR001965">
    <property type="entry name" value="Znf_PHD"/>
</dbReference>
<dbReference type="AlphaFoldDB" id="A0A427YLE9"/>
<dbReference type="InterPro" id="IPR013083">
    <property type="entry name" value="Znf_RING/FYVE/PHD"/>
</dbReference>
<dbReference type="InterPro" id="IPR019786">
    <property type="entry name" value="Zinc_finger_PHD-type_CS"/>
</dbReference>
<dbReference type="InterPro" id="IPR028641">
    <property type="entry name" value="RCC2"/>
</dbReference>
<evidence type="ECO:0000256" key="2">
    <source>
        <dbReference type="ARBA" id="ARBA00022737"/>
    </source>
</evidence>
<sequence length="572" mass="60793">MTDGSEKEEQWGRVLIAGGIGWATNGKKERQASSAASADLLEPHILRSICNVKITKIFTGPAANYAIAIDVHGAAHFFGKIPSPALAGTPTGIISEHTPLRVSPTSVGLPRGTKWVHAAAARGHILLVDSLGGVWGCGNNVMGQLGLGVCPEVEKFTRVTGPWMREKDASIISVSAGHTFSLFLTNTGLVYAAGSSESGQLGERLLKAGKVSYDVEVPPRLVQGLGDRKISQIASGNQHSLAMDSEGYVYAWGFAGYSRLGLQDQKDRLVPTLVPSFAGKNELSRAQWIFCGPTNSVVVDRQGLYWMAGKWKLTGDGSIGQPYTSFKTIQDIMGCKVLAASSGGCTHFLTTPDAKGGTMTVGFGQGCLYGELGLGPDLGKSTTRPTQIMPLEGIDVIDVAAGAFFTLFLARPNGALSDVPRHPVHIASASLCLVCNTHRNDDDLPLECEKCDQPYHLDCLTPPLDEIPEGEWFCPVCEKEEEQAERAVEEEPKVEEKAGVHAETETGTGTGTPRAKSATRSVTPKTGARKGTTPRRSETPKRSETPAGTAGTAGGIKRKAESKISPESSKKR</sequence>
<evidence type="ECO:0000256" key="5">
    <source>
        <dbReference type="PROSITE-ProRule" id="PRU00146"/>
    </source>
</evidence>
<dbReference type="InterPro" id="IPR011011">
    <property type="entry name" value="Znf_FYVE_PHD"/>
</dbReference>
<dbReference type="PANTHER" id="PTHR46207:SF1">
    <property type="entry name" value="PROTEIN RCC2"/>
    <property type="match status" value="1"/>
</dbReference>
<feature type="compositionally biased region" description="Basic and acidic residues" evidence="7">
    <location>
        <begin position="485"/>
        <end position="504"/>
    </location>
</feature>
<feature type="compositionally biased region" description="Basic and acidic residues" evidence="7">
    <location>
        <begin position="535"/>
        <end position="544"/>
    </location>
</feature>
<dbReference type="GO" id="GO:0008270">
    <property type="term" value="F:zinc ion binding"/>
    <property type="evidence" value="ECO:0007669"/>
    <property type="project" value="UniProtKB-KW"/>
</dbReference>